<evidence type="ECO:0000313" key="7">
    <source>
        <dbReference type="EMBL" id="PWC17372.1"/>
    </source>
</evidence>
<dbReference type="Pfam" id="PF02826">
    <property type="entry name" value="2-Hacid_dh_C"/>
    <property type="match status" value="1"/>
</dbReference>
<evidence type="ECO:0000256" key="4">
    <source>
        <dbReference type="RuleBase" id="RU003719"/>
    </source>
</evidence>
<dbReference type="Proteomes" id="UP000296159">
    <property type="component" value="Unassembled WGS sequence"/>
</dbReference>
<dbReference type="Pfam" id="PF00389">
    <property type="entry name" value="2-Hacid_dh"/>
    <property type="match status" value="1"/>
</dbReference>
<dbReference type="Gene3D" id="3.40.50.720">
    <property type="entry name" value="NAD(P)-binding Rossmann-like Domain"/>
    <property type="match status" value="2"/>
</dbReference>
<dbReference type="AlphaFoldDB" id="A0A2U1U6V5"/>
<dbReference type="GO" id="GO:0016616">
    <property type="term" value="F:oxidoreductase activity, acting on the CH-OH group of donors, NAD or NADP as acceptor"/>
    <property type="evidence" value="ECO:0007669"/>
    <property type="project" value="InterPro"/>
</dbReference>
<dbReference type="CDD" id="cd12162">
    <property type="entry name" value="2-Hacid_dh_4"/>
    <property type="match status" value="1"/>
</dbReference>
<proteinExistence type="inferred from homology"/>
<reference evidence="7 8" key="1">
    <citation type="submission" date="2018-04" db="EMBL/GenBank/DDBJ databases">
        <title>Brenneria corticis sp.nov.</title>
        <authorList>
            <person name="Li Y."/>
        </authorList>
    </citation>
    <scope>NUCLEOTIDE SEQUENCE [LARGE SCALE GENOMIC DNA]</scope>
    <source>
        <strain evidence="7 8">CFCC 11842</strain>
    </source>
</reference>
<feature type="domain" description="D-isomer specific 2-hydroxyacid dehydrogenase NAD-binding" evidence="6">
    <location>
        <begin position="112"/>
        <end position="293"/>
    </location>
</feature>
<dbReference type="NCBIfam" id="NF005387">
    <property type="entry name" value="PRK06932.1"/>
    <property type="match status" value="1"/>
</dbReference>
<evidence type="ECO:0000256" key="3">
    <source>
        <dbReference type="ARBA" id="ARBA00023027"/>
    </source>
</evidence>
<dbReference type="InterPro" id="IPR006139">
    <property type="entry name" value="D-isomer_2_OHA_DH_cat_dom"/>
</dbReference>
<dbReference type="InterPro" id="IPR006140">
    <property type="entry name" value="D-isomer_DH_NAD-bd"/>
</dbReference>
<evidence type="ECO:0000256" key="1">
    <source>
        <dbReference type="ARBA" id="ARBA00005854"/>
    </source>
</evidence>
<feature type="domain" description="D-isomer specific 2-hydroxyacid dehydrogenase catalytic" evidence="5">
    <location>
        <begin position="34"/>
        <end position="317"/>
    </location>
</feature>
<dbReference type="EMBL" id="QDKH01000007">
    <property type="protein sequence ID" value="PWC17372.1"/>
    <property type="molecule type" value="Genomic_DNA"/>
</dbReference>
<evidence type="ECO:0000259" key="6">
    <source>
        <dbReference type="Pfam" id="PF02826"/>
    </source>
</evidence>
<dbReference type="PANTHER" id="PTHR43761:SF1">
    <property type="entry name" value="D-ISOMER SPECIFIC 2-HYDROXYACID DEHYDROGENASE CATALYTIC DOMAIN-CONTAINING PROTEIN-RELATED"/>
    <property type="match status" value="1"/>
</dbReference>
<dbReference type="InterPro" id="IPR036291">
    <property type="entry name" value="NAD(P)-bd_dom_sf"/>
</dbReference>
<name>A0A2U1U6V5_9GAMM</name>
<dbReference type="SUPFAM" id="SSF51735">
    <property type="entry name" value="NAD(P)-binding Rossmann-fold domains"/>
    <property type="match status" value="1"/>
</dbReference>
<accession>A0A2U1U6V5</accession>
<gene>
    <name evidence="7" type="ORF">DDT56_07580</name>
</gene>
<comment type="similarity">
    <text evidence="1 4">Belongs to the D-isomer specific 2-hydroxyacid dehydrogenase family.</text>
</comment>
<dbReference type="PANTHER" id="PTHR43761">
    <property type="entry name" value="D-ISOMER SPECIFIC 2-HYDROXYACID DEHYDROGENASE FAMILY PROTEIN (AFU_ORTHOLOGUE AFUA_1G13630)"/>
    <property type="match status" value="1"/>
</dbReference>
<evidence type="ECO:0000313" key="8">
    <source>
        <dbReference type="Proteomes" id="UP000296159"/>
    </source>
</evidence>
<keyword evidence="2 4" id="KW-0560">Oxidoreductase</keyword>
<keyword evidence="8" id="KW-1185">Reference proteome</keyword>
<dbReference type="RefSeq" id="WP_136165847.1">
    <property type="nucleotide sequence ID" value="NZ_KZ819075.1"/>
</dbReference>
<dbReference type="GO" id="GO:0051287">
    <property type="term" value="F:NAD binding"/>
    <property type="evidence" value="ECO:0007669"/>
    <property type="project" value="InterPro"/>
</dbReference>
<dbReference type="InterPro" id="IPR050418">
    <property type="entry name" value="D-iso_2-hydroxyacid_DH_PdxB"/>
</dbReference>
<keyword evidence="3" id="KW-0520">NAD</keyword>
<protein>
    <submittedName>
        <fullName evidence="7">2-hydroxyacid dehydrogenase</fullName>
    </submittedName>
</protein>
<evidence type="ECO:0000259" key="5">
    <source>
        <dbReference type="Pfam" id="PF00389"/>
    </source>
</evidence>
<evidence type="ECO:0000256" key="2">
    <source>
        <dbReference type="ARBA" id="ARBA00023002"/>
    </source>
</evidence>
<comment type="caution">
    <text evidence="7">The sequence shown here is derived from an EMBL/GenBank/DDBJ whole genome shotgun (WGS) entry which is preliminary data.</text>
</comment>
<sequence length="320" mass="35032">MLKITFLDKGALPETIFMKKNSFRRPQCRHEWIEYSHTPPELVIDRAKNSDIIITSKTVLTREILSALPTVKLIAVTATGTNNIDTVAAAELGISVKNVANYSTQAVSEHAIAMIFALKHSLMGWYRDQLGDRWASQPQFSYFDHPVKDIAGSTLGIIGAGAIGREVARLGTALGMKVLFAERRGVAQCRPGYLPFEQVMQSADTLSLHCPLSDETRCLINSHTLALCKPTVSIINTARGGLIDEAALLSALNHRRIAGAALDCLTQEPPTKDNPLMSAAKILPNLLITPHIGWTSASSLQELMEKTVENIDEFVQQNGY</sequence>
<organism evidence="7 8">
    <name type="scientific">Brenneria corticis</name>
    <dbReference type="NCBI Taxonomy" id="2173106"/>
    <lineage>
        <taxon>Bacteria</taxon>
        <taxon>Pseudomonadati</taxon>
        <taxon>Pseudomonadota</taxon>
        <taxon>Gammaproteobacteria</taxon>
        <taxon>Enterobacterales</taxon>
        <taxon>Pectobacteriaceae</taxon>
        <taxon>Brenneria</taxon>
    </lineage>
</organism>
<dbReference type="SUPFAM" id="SSF52283">
    <property type="entry name" value="Formate/glycerate dehydrogenase catalytic domain-like"/>
    <property type="match status" value="1"/>
</dbReference>